<sequence length="175" mass="19995">MGGKKKSRKIYLEGKPKKLWNTQLLQEELQLMGEYGLRNKRELWKARSMLKLIVRRARSLLSMTAEERAPLELPFKERLYKMGFIDDVNIPLDRVLSLDVRAVLERRLQTIIVRRGLAKTPYEARQLIAHGHIAINGRRITSSGFLVPRDLEDKISYAPNSPFASRAAPAAGQSS</sequence>
<accession>A0ACC6V1D4</accession>
<reference evidence="1" key="1">
    <citation type="submission" date="2024-07" db="EMBL/GenBank/DDBJ databases">
        <title>Metagenome and Metagenome-Assembled Genomes of Archaea from a hot spring from the geothermal field of Los Azufres, Mexico.</title>
        <authorList>
            <person name="Marin-Paredes R."/>
            <person name="Martinez-Romero E."/>
            <person name="Servin-Garciduenas L.E."/>
        </authorList>
    </citation>
    <scope>NUCLEOTIDE SEQUENCE</scope>
</reference>
<protein>
    <submittedName>
        <fullName evidence="1">30S ribosomal protein S4</fullName>
    </submittedName>
</protein>
<organism evidence="1 2">
    <name type="scientific">Thermoproteus sp. AZ2</name>
    <dbReference type="NCBI Taxonomy" id="1609232"/>
    <lineage>
        <taxon>Archaea</taxon>
        <taxon>Thermoproteota</taxon>
        <taxon>Thermoprotei</taxon>
        <taxon>Thermoproteales</taxon>
        <taxon>Thermoproteaceae</taxon>
        <taxon>Thermoproteus</taxon>
    </lineage>
</organism>
<dbReference type="EMBL" id="JZWT02000013">
    <property type="protein sequence ID" value="MFB6490732.1"/>
    <property type="molecule type" value="Genomic_DNA"/>
</dbReference>
<name>A0ACC6V1D4_9CREN</name>
<comment type="caution">
    <text evidence="1">The sequence shown here is derived from an EMBL/GenBank/DDBJ whole genome shotgun (WGS) entry which is preliminary data.</text>
</comment>
<proteinExistence type="predicted"/>
<gene>
    <name evidence="1" type="ORF">TU35_005730</name>
</gene>
<evidence type="ECO:0000313" key="2">
    <source>
        <dbReference type="Proteomes" id="UP000033636"/>
    </source>
</evidence>
<keyword evidence="1" id="KW-0687">Ribonucleoprotein</keyword>
<dbReference type="Proteomes" id="UP000033636">
    <property type="component" value="Unassembled WGS sequence"/>
</dbReference>
<keyword evidence="1" id="KW-0689">Ribosomal protein</keyword>
<evidence type="ECO:0000313" key="1">
    <source>
        <dbReference type="EMBL" id="MFB6490732.1"/>
    </source>
</evidence>